<reference evidence="1" key="1">
    <citation type="journal article" date="2015" name="Nature">
        <title>Complex archaea that bridge the gap between prokaryotes and eukaryotes.</title>
        <authorList>
            <person name="Spang A."/>
            <person name="Saw J.H."/>
            <person name="Jorgensen S.L."/>
            <person name="Zaremba-Niedzwiedzka K."/>
            <person name="Martijn J."/>
            <person name="Lind A.E."/>
            <person name="van Eijk R."/>
            <person name="Schleper C."/>
            <person name="Guy L."/>
            <person name="Ettema T.J."/>
        </authorList>
    </citation>
    <scope>NUCLEOTIDE SEQUENCE</scope>
</reference>
<gene>
    <name evidence="1" type="ORF">LCGC14_2089110</name>
</gene>
<protein>
    <submittedName>
        <fullName evidence="1">Uncharacterized protein</fullName>
    </submittedName>
</protein>
<dbReference type="AlphaFoldDB" id="A0A0F9ED59"/>
<proteinExistence type="predicted"/>
<sequence length="49" mass="5934">MSLQEENDRLRLELARCRWILIQLPTDVLIAFQRLWDMTKDEVKNETTT</sequence>
<accession>A0A0F9ED59</accession>
<dbReference type="EMBL" id="LAZR01025404">
    <property type="protein sequence ID" value="KKL72018.1"/>
    <property type="molecule type" value="Genomic_DNA"/>
</dbReference>
<comment type="caution">
    <text evidence="1">The sequence shown here is derived from an EMBL/GenBank/DDBJ whole genome shotgun (WGS) entry which is preliminary data.</text>
</comment>
<name>A0A0F9ED59_9ZZZZ</name>
<organism evidence="1">
    <name type="scientific">marine sediment metagenome</name>
    <dbReference type="NCBI Taxonomy" id="412755"/>
    <lineage>
        <taxon>unclassified sequences</taxon>
        <taxon>metagenomes</taxon>
        <taxon>ecological metagenomes</taxon>
    </lineage>
</organism>
<evidence type="ECO:0000313" key="1">
    <source>
        <dbReference type="EMBL" id="KKL72018.1"/>
    </source>
</evidence>